<proteinExistence type="predicted"/>
<keyword evidence="3" id="KW-1185">Reference proteome</keyword>
<evidence type="ECO:0000313" key="3">
    <source>
        <dbReference type="Proteomes" id="UP000674318"/>
    </source>
</evidence>
<comment type="caution">
    <text evidence="2">The sequence shown here is derived from an EMBL/GenBank/DDBJ whole genome shotgun (WGS) entry which is preliminary data.</text>
</comment>
<dbReference type="EMBL" id="JAFJZO010000035">
    <property type="protein sequence ID" value="KAG5492941.1"/>
    <property type="molecule type" value="Genomic_DNA"/>
</dbReference>
<dbReference type="RefSeq" id="XP_067753725.1">
    <property type="nucleotide sequence ID" value="XM_067897568.1"/>
</dbReference>
<organism evidence="2 3">
    <name type="scientific">Porcisia hertigi</name>
    <dbReference type="NCBI Taxonomy" id="2761500"/>
    <lineage>
        <taxon>Eukaryota</taxon>
        <taxon>Discoba</taxon>
        <taxon>Euglenozoa</taxon>
        <taxon>Kinetoplastea</taxon>
        <taxon>Metakinetoplastina</taxon>
        <taxon>Trypanosomatida</taxon>
        <taxon>Trypanosomatidae</taxon>
        <taxon>Leishmaniinae</taxon>
        <taxon>Porcisia</taxon>
    </lineage>
</organism>
<accession>A0A836I9H3</accession>
<dbReference type="AlphaFoldDB" id="A0A836I9H3"/>
<dbReference type="OrthoDB" id="10337598at2759"/>
<reference evidence="2 3" key="1">
    <citation type="submission" date="2021-02" db="EMBL/GenBank/DDBJ databases">
        <title>Porcisia hertigi Genome sequencing and assembly.</title>
        <authorList>
            <person name="Almutairi H."/>
            <person name="Gatherer D."/>
        </authorList>
    </citation>
    <scope>NUCLEOTIDE SEQUENCE [LARGE SCALE GENOMIC DNA]</scope>
    <source>
        <strain evidence="2 3">C119</strain>
    </source>
</reference>
<gene>
    <name evidence="2" type="ORF">JKF63_01521</name>
</gene>
<evidence type="ECO:0000313" key="2">
    <source>
        <dbReference type="EMBL" id="KAG5492941.1"/>
    </source>
</evidence>
<dbReference type="Proteomes" id="UP000674318">
    <property type="component" value="Chromosome 35"/>
</dbReference>
<evidence type="ECO:0000256" key="1">
    <source>
        <dbReference type="SAM" id="MobiDB-lite"/>
    </source>
</evidence>
<sequence>MMMQMASCRLLRSKWRIRSPTGAANPDKPIAWGQISARGCGSQYDEGFDVHVQGKARSSNRAAPRGLIRGFANEEKAPPLPSYTER</sequence>
<protein>
    <submittedName>
        <fullName evidence="2">Uncharacterized protein</fullName>
    </submittedName>
</protein>
<feature type="region of interest" description="Disordered" evidence="1">
    <location>
        <begin position="55"/>
        <end position="86"/>
    </location>
</feature>
<name>A0A836I9H3_9TRYP</name>
<dbReference type="KEGG" id="phet:94287645"/>
<dbReference type="GeneID" id="94287645"/>